<dbReference type="EMBL" id="WNKQ01000021">
    <property type="protein sequence ID" value="KAF5844752.1"/>
    <property type="molecule type" value="Genomic_DNA"/>
</dbReference>
<name>A0A8H5Z8H6_COCSA</name>
<gene>
    <name evidence="1" type="ORF">GGP41_008693</name>
</gene>
<accession>A0A8H5Z8H6</accession>
<reference evidence="1" key="1">
    <citation type="submission" date="2019-11" db="EMBL/GenBank/DDBJ databases">
        <title>Bipolaris sorokiniana Genome sequencing.</title>
        <authorList>
            <person name="Wang H."/>
        </authorList>
    </citation>
    <scope>NUCLEOTIDE SEQUENCE</scope>
</reference>
<protein>
    <submittedName>
        <fullName evidence="1">Uncharacterized protein</fullName>
    </submittedName>
</protein>
<dbReference type="AlphaFoldDB" id="A0A8H5Z8H6"/>
<evidence type="ECO:0000313" key="2">
    <source>
        <dbReference type="Proteomes" id="UP000624244"/>
    </source>
</evidence>
<comment type="caution">
    <text evidence="1">The sequence shown here is derived from an EMBL/GenBank/DDBJ whole genome shotgun (WGS) entry which is preliminary data.</text>
</comment>
<dbReference type="Proteomes" id="UP000624244">
    <property type="component" value="Unassembled WGS sequence"/>
</dbReference>
<evidence type="ECO:0000313" key="1">
    <source>
        <dbReference type="EMBL" id="KAF5844752.1"/>
    </source>
</evidence>
<proteinExistence type="predicted"/>
<organism evidence="1 2">
    <name type="scientific">Cochliobolus sativus</name>
    <name type="common">Common root rot and spot blotch fungus</name>
    <name type="synonym">Bipolaris sorokiniana</name>
    <dbReference type="NCBI Taxonomy" id="45130"/>
    <lineage>
        <taxon>Eukaryota</taxon>
        <taxon>Fungi</taxon>
        <taxon>Dikarya</taxon>
        <taxon>Ascomycota</taxon>
        <taxon>Pezizomycotina</taxon>
        <taxon>Dothideomycetes</taxon>
        <taxon>Pleosporomycetidae</taxon>
        <taxon>Pleosporales</taxon>
        <taxon>Pleosporineae</taxon>
        <taxon>Pleosporaceae</taxon>
        <taxon>Bipolaris</taxon>
    </lineage>
</organism>
<sequence>MDLLADVRDVHHPLKRAVFLSHASQRTRNVTYDSPGREGLREKRVREEGGTHLISRQAHDLQPGVHSLRRWLAPEGFAIRPSFRSPAYLLFFLHQPLFRRPPALRYSQYYWPNHFTYPLQGDIDKVITYKPGTMHPNL</sequence>